<evidence type="ECO:0000256" key="7">
    <source>
        <dbReference type="ARBA" id="ARBA00034754"/>
    </source>
</evidence>
<dbReference type="SUPFAM" id="SSF52540">
    <property type="entry name" value="P-loop containing nucleoside triphosphate hydrolases"/>
    <property type="match status" value="1"/>
</dbReference>
<keyword evidence="6" id="KW-0239">DNA-directed DNA polymerase</keyword>
<keyword evidence="5" id="KW-0235">DNA replication</keyword>
<dbReference type="InterPro" id="IPR027417">
    <property type="entry name" value="P-loop_NTPase"/>
</dbReference>
<dbReference type="Gene3D" id="1.10.8.60">
    <property type="match status" value="1"/>
</dbReference>
<evidence type="ECO:0000259" key="9">
    <source>
        <dbReference type="Pfam" id="PF06144"/>
    </source>
</evidence>
<dbReference type="EMBL" id="BSNS01000007">
    <property type="protein sequence ID" value="GLQ54534.1"/>
    <property type="molecule type" value="Genomic_DNA"/>
</dbReference>
<dbReference type="NCBIfam" id="TIGR01128">
    <property type="entry name" value="holA"/>
    <property type="match status" value="1"/>
</dbReference>
<evidence type="ECO:0000256" key="4">
    <source>
        <dbReference type="ARBA" id="ARBA00022695"/>
    </source>
</evidence>
<evidence type="ECO:0000313" key="11">
    <source>
        <dbReference type="Proteomes" id="UP001156691"/>
    </source>
</evidence>
<dbReference type="SUPFAM" id="SSF48019">
    <property type="entry name" value="post-AAA+ oligomerization domain-like"/>
    <property type="match status" value="1"/>
</dbReference>
<keyword evidence="4" id="KW-0548">Nucleotidyltransferase</keyword>
<feature type="domain" description="DNA polymerase III delta N-terminal" evidence="9">
    <location>
        <begin position="24"/>
        <end position="88"/>
    </location>
</feature>
<protein>
    <recommendedName>
        <fullName evidence="2">DNA polymerase III subunit delta</fullName>
        <ecNumber evidence="1">2.7.7.7</ecNumber>
    </recommendedName>
</protein>
<dbReference type="Proteomes" id="UP001156691">
    <property type="component" value="Unassembled WGS sequence"/>
</dbReference>
<dbReference type="Gene3D" id="1.20.272.10">
    <property type="match status" value="1"/>
</dbReference>
<dbReference type="PANTHER" id="PTHR34388">
    <property type="entry name" value="DNA POLYMERASE III SUBUNIT DELTA"/>
    <property type="match status" value="1"/>
</dbReference>
<dbReference type="RefSeq" id="WP_284339965.1">
    <property type="nucleotide sequence ID" value="NZ_BSNS01000007.1"/>
</dbReference>
<dbReference type="InterPro" id="IPR010372">
    <property type="entry name" value="DNA_pol3_delta_N"/>
</dbReference>
<evidence type="ECO:0000256" key="8">
    <source>
        <dbReference type="ARBA" id="ARBA00049244"/>
    </source>
</evidence>
<proteinExistence type="inferred from homology"/>
<dbReference type="Gene3D" id="3.40.50.300">
    <property type="entry name" value="P-loop containing nucleotide triphosphate hydrolases"/>
    <property type="match status" value="1"/>
</dbReference>
<evidence type="ECO:0000256" key="1">
    <source>
        <dbReference type="ARBA" id="ARBA00012417"/>
    </source>
</evidence>
<evidence type="ECO:0000256" key="5">
    <source>
        <dbReference type="ARBA" id="ARBA00022705"/>
    </source>
</evidence>
<sequence>MTALKANEVARYLQRPDLDEGIFLVYGPDTGLVRETAQKLIRFYAGDDPQSASIVTLEASDVDADPSILAVEAKTLSLFGGRRIVRVRGAGKSLVMTLSELRDDPAGAVIVLEAGNLTPRDALRALVEAARLGRALPCYADSDETLAALVRETLATAGITADPDVIAILRDILGNDREVTRRELEKLTLYAADSKTLTREDVLTLCADNAALVIDSILDAAGTGHAERLETALNRALGSAVDPQRLLIMAMSHFSNLRRWRGEVDAGKSPRDVLNALRPKPHFSRLASLERQLRLWTDPALAAGCERLHQASEDSRRRSALADAVLRRALLAVCMMAAAN</sequence>
<dbReference type="EC" id="2.7.7.7" evidence="1"/>
<comment type="caution">
    <text evidence="10">The sequence shown here is derived from an EMBL/GenBank/DDBJ whole genome shotgun (WGS) entry which is preliminary data.</text>
</comment>
<dbReference type="Pfam" id="PF06144">
    <property type="entry name" value="DNA_pol3_delta"/>
    <property type="match status" value="1"/>
</dbReference>
<keyword evidence="3" id="KW-0808">Transferase</keyword>
<evidence type="ECO:0000256" key="3">
    <source>
        <dbReference type="ARBA" id="ARBA00022679"/>
    </source>
</evidence>
<evidence type="ECO:0000313" key="10">
    <source>
        <dbReference type="EMBL" id="GLQ54534.1"/>
    </source>
</evidence>
<evidence type="ECO:0000256" key="6">
    <source>
        <dbReference type="ARBA" id="ARBA00022932"/>
    </source>
</evidence>
<evidence type="ECO:0000256" key="2">
    <source>
        <dbReference type="ARBA" id="ARBA00017703"/>
    </source>
</evidence>
<dbReference type="PANTHER" id="PTHR34388:SF1">
    <property type="entry name" value="DNA POLYMERASE III SUBUNIT DELTA"/>
    <property type="match status" value="1"/>
</dbReference>
<organism evidence="10 11">
    <name type="scientific">Devosia nitrariae</name>
    <dbReference type="NCBI Taxonomy" id="2071872"/>
    <lineage>
        <taxon>Bacteria</taxon>
        <taxon>Pseudomonadati</taxon>
        <taxon>Pseudomonadota</taxon>
        <taxon>Alphaproteobacteria</taxon>
        <taxon>Hyphomicrobiales</taxon>
        <taxon>Devosiaceae</taxon>
        <taxon>Devosia</taxon>
    </lineage>
</organism>
<accession>A0ABQ5W394</accession>
<dbReference type="InterPro" id="IPR005790">
    <property type="entry name" value="DNA_polIII_delta"/>
</dbReference>
<reference evidence="11" key="1">
    <citation type="journal article" date="2019" name="Int. J. Syst. Evol. Microbiol.">
        <title>The Global Catalogue of Microorganisms (GCM) 10K type strain sequencing project: providing services to taxonomists for standard genome sequencing and annotation.</title>
        <authorList>
            <consortium name="The Broad Institute Genomics Platform"/>
            <consortium name="The Broad Institute Genome Sequencing Center for Infectious Disease"/>
            <person name="Wu L."/>
            <person name="Ma J."/>
        </authorList>
    </citation>
    <scope>NUCLEOTIDE SEQUENCE [LARGE SCALE GENOMIC DNA]</scope>
    <source>
        <strain evidence="11">NBRC 112416</strain>
    </source>
</reference>
<name>A0ABQ5W394_9HYPH</name>
<comment type="catalytic activity">
    <reaction evidence="8">
        <text>DNA(n) + a 2'-deoxyribonucleoside 5'-triphosphate = DNA(n+1) + diphosphate</text>
        <dbReference type="Rhea" id="RHEA:22508"/>
        <dbReference type="Rhea" id="RHEA-COMP:17339"/>
        <dbReference type="Rhea" id="RHEA-COMP:17340"/>
        <dbReference type="ChEBI" id="CHEBI:33019"/>
        <dbReference type="ChEBI" id="CHEBI:61560"/>
        <dbReference type="ChEBI" id="CHEBI:173112"/>
        <dbReference type="EC" id="2.7.7.7"/>
    </reaction>
</comment>
<dbReference type="InterPro" id="IPR008921">
    <property type="entry name" value="DNA_pol3_clamp-load_cplx_C"/>
</dbReference>
<gene>
    <name evidence="10" type="primary">holA</name>
    <name evidence="10" type="ORF">GCM10010862_17930</name>
</gene>
<keyword evidence="11" id="KW-1185">Reference proteome</keyword>
<comment type="similarity">
    <text evidence="7">Belongs to the DNA polymerase HolA subunit family.</text>
</comment>